<name>A0A7R7IBL7_9FIRM</name>
<feature type="domain" description="GerMN" evidence="2">
    <location>
        <begin position="87"/>
        <end position="170"/>
    </location>
</feature>
<proteinExistence type="predicted"/>
<keyword evidence="4" id="KW-1185">Reference proteome</keyword>
<dbReference type="KEGG" id="ahb:bsdtb5_10320"/>
<dbReference type="PROSITE" id="PS51257">
    <property type="entry name" value="PROKAR_LIPOPROTEIN"/>
    <property type="match status" value="1"/>
</dbReference>
<evidence type="ECO:0000259" key="2">
    <source>
        <dbReference type="Pfam" id="PF10646"/>
    </source>
</evidence>
<dbReference type="EMBL" id="AP024169">
    <property type="protein sequence ID" value="BCN29737.1"/>
    <property type="molecule type" value="Genomic_DNA"/>
</dbReference>
<dbReference type="AlphaFoldDB" id="A0A7R7IBL7"/>
<protein>
    <recommendedName>
        <fullName evidence="2">GerMN domain-containing protein</fullName>
    </recommendedName>
</protein>
<evidence type="ECO:0000313" key="4">
    <source>
        <dbReference type="Proteomes" id="UP000595897"/>
    </source>
</evidence>
<feature type="signal peptide" evidence="1">
    <location>
        <begin position="1"/>
        <end position="22"/>
    </location>
</feature>
<evidence type="ECO:0000256" key="1">
    <source>
        <dbReference type="SAM" id="SignalP"/>
    </source>
</evidence>
<organism evidence="3 4">
    <name type="scientific">Anaeromicropila herbilytica</name>
    <dbReference type="NCBI Taxonomy" id="2785025"/>
    <lineage>
        <taxon>Bacteria</taxon>
        <taxon>Bacillati</taxon>
        <taxon>Bacillota</taxon>
        <taxon>Clostridia</taxon>
        <taxon>Lachnospirales</taxon>
        <taxon>Lachnospiraceae</taxon>
        <taxon>Anaeromicropila</taxon>
    </lineage>
</organism>
<evidence type="ECO:0000313" key="3">
    <source>
        <dbReference type="EMBL" id="BCN29737.1"/>
    </source>
</evidence>
<feature type="chain" id="PRO_5039302834" description="GerMN domain-containing protein" evidence="1">
    <location>
        <begin position="23"/>
        <end position="188"/>
    </location>
</feature>
<dbReference type="RefSeq" id="WP_271715001.1">
    <property type="nucleotide sequence ID" value="NZ_AP024169.1"/>
</dbReference>
<accession>A0A7R7IBL7</accession>
<sequence>MKRTNIFFITLLILQLTLGCCNQFTSSTESNSLSANLTTSLTTHTAFATNKETKNTHSNTTNFLKITLYLYGPDDYDNPIELKEISISKELYKNHLTKALNKVFKKTKIKISSSKINKKTKCITVDLTQKIADQFNAGSCSGIILTNELIDTLLHLPNIKSVIITVDGKKDCYGDHYSFEGTFHDDDN</sequence>
<dbReference type="InterPro" id="IPR019606">
    <property type="entry name" value="GerMN"/>
</dbReference>
<keyword evidence="1" id="KW-0732">Signal</keyword>
<dbReference type="Pfam" id="PF10646">
    <property type="entry name" value="Germane"/>
    <property type="match status" value="1"/>
</dbReference>
<dbReference type="Proteomes" id="UP000595897">
    <property type="component" value="Chromosome"/>
</dbReference>
<reference evidence="3 4" key="1">
    <citation type="submission" date="2020-11" db="EMBL/GenBank/DDBJ databases">
        <title>Draft genome sequencing of a Lachnospiraceae strain isolated from anoxic soil subjected to BSD treatment.</title>
        <authorList>
            <person name="Uek A."/>
            <person name="Tonouchi A."/>
        </authorList>
    </citation>
    <scope>NUCLEOTIDE SEQUENCE [LARGE SCALE GENOMIC DNA]</scope>
    <source>
        <strain evidence="3 4">TB5</strain>
    </source>
</reference>
<gene>
    <name evidence="3" type="ORF">bsdtb5_10320</name>
</gene>